<evidence type="ECO:0000313" key="1">
    <source>
        <dbReference type="EMBL" id="EGJ50234.1"/>
    </source>
</evidence>
<dbReference type="AlphaFoldDB" id="F3Z2R7"/>
<dbReference type="HOGENOM" id="CLU_3373374_0_0_7"/>
<dbReference type="EMBL" id="CP003221">
    <property type="protein sequence ID" value="EGJ50234.1"/>
    <property type="molecule type" value="Genomic_DNA"/>
</dbReference>
<accession>F3Z2R7</accession>
<organism evidence="1 2">
    <name type="scientific">Desulfocurvibacter africanus subsp. africanus str. Walvis Bay</name>
    <dbReference type="NCBI Taxonomy" id="690850"/>
    <lineage>
        <taxon>Bacteria</taxon>
        <taxon>Pseudomonadati</taxon>
        <taxon>Thermodesulfobacteriota</taxon>
        <taxon>Desulfovibrionia</taxon>
        <taxon>Desulfovibrionales</taxon>
        <taxon>Desulfovibrionaceae</taxon>
        <taxon>Desulfocurvibacter</taxon>
    </lineage>
</organism>
<dbReference type="Proteomes" id="UP000007844">
    <property type="component" value="Chromosome"/>
</dbReference>
<name>F3Z2R7_DESAF</name>
<sequence>MECGFLGRFLVQEHSRIYGGDEVHLAIPYGLSRR</sequence>
<evidence type="ECO:0000313" key="2">
    <source>
        <dbReference type="Proteomes" id="UP000007844"/>
    </source>
</evidence>
<dbReference type="KEGG" id="daf:Desaf_1905"/>
<keyword evidence="2" id="KW-1185">Reference proteome</keyword>
<gene>
    <name evidence="1" type="ORF">Desaf_1905</name>
</gene>
<proteinExistence type="predicted"/>
<protein>
    <submittedName>
        <fullName evidence="1">Uncharacterized protein</fullName>
    </submittedName>
</protein>
<reference evidence="1 2" key="1">
    <citation type="journal article" date="2011" name="J. Bacteriol.">
        <title>Genome sequence of the mercury-methylating and pleomorphic Desulfovibrio africanus Strain Walvis Bay.</title>
        <authorList>
            <person name="Brown S.D."/>
            <person name="Wall J.D."/>
            <person name="Kucken A.M."/>
            <person name="Gilmour C.C."/>
            <person name="Podar M."/>
            <person name="Brandt C.C."/>
            <person name="Teshima H."/>
            <person name="Detter J.C."/>
            <person name="Han C.S."/>
            <person name="Land M.L."/>
            <person name="Lucas S."/>
            <person name="Han J."/>
            <person name="Pennacchio L."/>
            <person name="Nolan M."/>
            <person name="Pitluck S."/>
            <person name="Woyke T."/>
            <person name="Goodwin L."/>
            <person name="Palumbo A.V."/>
            <person name="Elias D.A."/>
        </authorList>
    </citation>
    <scope>NUCLEOTIDE SEQUENCE [LARGE SCALE GENOMIC DNA]</scope>
    <source>
        <strain evidence="1 2">Walvis Bay</strain>
    </source>
</reference>